<dbReference type="SUPFAM" id="SSF53807">
    <property type="entry name" value="Helical backbone' metal receptor"/>
    <property type="match status" value="1"/>
</dbReference>
<evidence type="ECO:0000313" key="8">
    <source>
        <dbReference type="EMBL" id="SIT83503.1"/>
    </source>
</evidence>
<dbReference type="PANTHER" id="PTHR42953:SF3">
    <property type="entry name" value="HIGH-AFFINITY ZINC UPTAKE SYSTEM PROTEIN ZNUA"/>
    <property type="match status" value="1"/>
</dbReference>
<dbReference type="EMBL" id="FTPR01000001">
    <property type="protein sequence ID" value="SIT83503.1"/>
    <property type="molecule type" value="Genomic_DNA"/>
</dbReference>
<organism evidence="8 9">
    <name type="scientific">Yoonia rosea</name>
    <dbReference type="NCBI Taxonomy" id="287098"/>
    <lineage>
        <taxon>Bacteria</taxon>
        <taxon>Pseudomonadati</taxon>
        <taxon>Pseudomonadota</taxon>
        <taxon>Alphaproteobacteria</taxon>
        <taxon>Rhodobacterales</taxon>
        <taxon>Paracoccaceae</taxon>
        <taxon>Yoonia</taxon>
    </lineage>
</organism>
<keyword evidence="5" id="KW-0862">Zinc</keyword>
<gene>
    <name evidence="8" type="ORF">SAMN05421665_1680</name>
</gene>
<keyword evidence="4 7" id="KW-0732">Signal</keyword>
<evidence type="ECO:0000313" key="9">
    <source>
        <dbReference type="Proteomes" id="UP000186997"/>
    </source>
</evidence>
<evidence type="ECO:0000256" key="7">
    <source>
        <dbReference type="SAM" id="SignalP"/>
    </source>
</evidence>
<dbReference type="PANTHER" id="PTHR42953">
    <property type="entry name" value="HIGH-AFFINITY ZINC UPTAKE SYSTEM PROTEIN ZNUA-RELATED"/>
    <property type="match status" value="1"/>
</dbReference>
<comment type="similarity">
    <text evidence="1">Belongs to the bacterial solute-binding protein 9 family.</text>
</comment>
<keyword evidence="5" id="KW-0406">Ion transport</keyword>
<dbReference type="Gene3D" id="3.40.50.1980">
    <property type="entry name" value="Nitrogenase molybdenum iron protein domain"/>
    <property type="match status" value="2"/>
</dbReference>
<keyword evidence="9" id="KW-1185">Reference proteome</keyword>
<dbReference type="GO" id="GO:0006829">
    <property type="term" value="P:zinc ion transport"/>
    <property type="evidence" value="ECO:0007669"/>
    <property type="project" value="UniProtKB-KW"/>
</dbReference>
<evidence type="ECO:0000256" key="3">
    <source>
        <dbReference type="ARBA" id="ARBA00022448"/>
    </source>
</evidence>
<feature type="chain" id="PRO_5012751710" description="High-affinity zinc uptake system protein ZnuA" evidence="7">
    <location>
        <begin position="18"/>
        <end position="322"/>
    </location>
</feature>
<dbReference type="InterPro" id="IPR006127">
    <property type="entry name" value="ZnuA-like"/>
</dbReference>
<proteinExistence type="inferred from homology"/>
<evidence type="ECO:0000256" key="4">
    <source>
        <dbReference type="ARBA" id="ARBA00022729"/>
    </source>
</evidence>
<accession>A0A1R3WYE1</accession>
<feature type="signal peptide" evidence="7">
    <location>
        <begin position="1"/>
        <end position="17"/>
    </location>
</feature>
<reference evidence="9" key="1">
    <citation type="submission" date="2017-01" db="EMBL/GenBank/DDBJ databases">
        <authorList>
            <person name="Varghese N."/>
            <person name="Submissions S."/>
        </authorList>
    </citation>
    <scope>NUCLEOTIDE SEQUENCE [LARGE SCALE GENOMIC DNA]</scope>
    <source>
        <strain evidence="9">DSM 29591</strain>
    </source>
</reference>
<dbReference type="Proteomes" id="UP000186997">
    <property type="component" value="Unassembled WGS sequence"/>
</dbReference>
<dbReference type="InterPro" id="IPR050492">
    <property type="entry name" value="Bact_metal-bind_prot9"/>
</dbReference>
<evidence type="ECO:0000256" key="6">
    <source>
        <dbReference type="SAM" id="MobiDB-lite"/>
    </source>
</evidence>
<keyword evidence="3" id="KW-0813">Transport</keyword>
<keyword evidence="5" id="KW-0864">Zinc transport</keyword>
<sequence>MIRLLAAFSLLPSVALAEVPRVVTDIAPIHSLTAQVMGDLGQPDVLLPPGADPHDYALRPSDAERLSTADLVIWVGESLTPWLEEPIETLAPQAPRFELLEVEGWEKLEARGKEDHGHEDDGHDDHGHDDHGHDDHDHGHAHEHAHDHGDYDPHAWLDPVVAQTWVSAIAGELSALDPDNAPIYAANAKATIAALAALETDLTAQLADLSERAYILPHDGYQYFEARFGLTAQAAISGIDARTPGPAQIAALREEMAAQNVVCVFSDAEIGDRWATVIIEGTSAKTAEIDGVGAGLAAGPALYGQMLERLAAQFAGCLGPNT</sequence>
<dbReference type="AlphaFoldDB" id="A0A1R3WYE1"/>
<dbReference type="RefSeq" id="WP_076659153.1">
    <property type="nucleotide sequence ID" value="NZ_FTPR01000001.1"/>
</dbReference>
<name>A0A1R3WYE1_9RHOB</name>
<dbReference type="FunFam" id="3.40.50.1980:FF:000028">
    <property type="entry name" value="High-affinity zinc uptake system protein znuA"/>
    <property type="match status" value="1"/>
</dbReference>
<evidence type="ECO:0000256" key="1">
    <source>
        <dbReference type="ARBA" id="ARBA00011028"/>
    </source>
</evidence>
<feature type="region of interest" description="Disordered" evidence="6">
    <location>
        <begin position="112"/>
        <end position="151"/>
    </location>
</feature>
<dbReference type="STRING" id="287098.SAMN05421665_1680"/>
<evidence type="ECO:0000256" key="5">
    <source>
        <dbReference type="ARBA" id="ARBA00022906"/>
    </source>
</evidence>
<protein>
    <recommendedName>
        <fullName evidence="2">High-affinity zinc uptake system protein ZnuA</fullName>
    </recommendedName>
</protein>
<dbReference type="GO" id="GO:0046872">
    <property type="term" value="F:metal ion binding"/>
    <property type="evidence" value="ECO:0007669"/>
    <property type="project" value="InterPro"/>
</dbReference>
<dbReference type="OrthoDB" id="7346865at2"/>
<dbReference type="Pfam" id="PF01297">
    <property type="entry name" value="ZnuA"/>
    <property type="match status" value="1"/>
</dbReference>
<evidence type="ECO:0000256" key="2">
    <source>
        <dbReference type="ARBA" id="ARBA00015915"/>
    </source>
</evidence>